<dbReference type="GeneTree" id="ENSGT00940000162682"/>
<dbReference type="EC" id="3.1.3.16" evidence="1"/>
<reference evidence="2" key="1">
    <citation type="submission" date="2025-08" db="UniProtKB">
        <authorList>
            <consortium name="Ensembl"/>
        </authorList>
    </citation>
    <scope>IDENTIFICATION</scope>
</reference>
<accession>A0A8C4WXZ2</accession>
<dbReference type="PANTHER" id="PTHR45682:SF19">
    <property type="entry name" value="DUAL SPECIFICITY PROTEIN PHOSPHATASE 3-LIKE ISOFORM X2"/>
    <property type="match status" value="1"/>
</dbReference>
<comment type="function">
    <text evidence="1">Dual specificity phosphatase able to dephosphorylate phosphotyrosine, phosphoserine and phosphothreonine residues, with a preference for phosphotyrosine as a substrate.</text>
</comment>
<evidence type="ECO:0000256" key="1">
    <source>
        <dbReference type="RuleBase" id="RU366038"/>
    </source>
</evidence>
<comment type="catalytic activity">
    <reaction evidence="1">
        <text>O-phospho-L-threonyl-[protein] + H2O = L-threonyl-[protein] + phosphate</text>
        <dbReference type="Rhea" id="RHEA:47004"/>
        <dbReference type="Rhea" id="RHEA-COMP:11060"/>
        <dbReference type="Rhea" id="RHEA-COMP:11605"/>
        <dbReference type="ChEBI" id="CHEBI:15377"/>
        <dbReference type="ChEBI" id="CHEBI:30013"/>
        <dbReference type="ChEBI" id="CHEBI:43474"/>
        <dbReference type="ChEBI" id="CHEBI:61977"/>
        <dbReference type="EC" id="3.1.3.16"/>
    </reaction>
</comment>
<dbReference type="GO" id="GO:0033549">
    <property type="term" value="F:MAP kinase phosphatase activity"/>
    <property type="evidence" value="ECO:0007669"/>
    <property type="project" value="TreeGrafter"/>
</dbReference>
<dbReference type="GO" id="GO:0004722">
    <property type="term" value="F:protein serine/threonine phosphatase activity"/>
    <property type="evidence" value="ECO:0007669"/>
    <property type="project" value="UniProtKB-EC"/>
</dbReference>
<keyword evidence="1" id="KW-0904">Protein phosphatase</keyword>
<reference evidence="2" key="2">
    <citation type="submission" date="2025-09" db="UniProtKB">
        <authorList>
            <consortium name="Ensembl"/>
        </authorList>
    </citation>
    <scope>IDENTIFICATION</scope>
</reference>
<dbReference type="GO" id="GO:0008138">
    <property type="term" value="F:protein tyrosine/serine/threonine phosphatase activity"/>
    <property type="evidence" value="ECO:0007669"/>
    <property type="project" value="UniProtKB-UniRule"/>
</dbReference>
<dbReference type="SUPFAM" id="SSF52799">
    <property type="entry name" value="(Phosphotyrosine protein) phosphatases II"/>
    <property type="match status" value="1"/>
</dbReference>
<keyword evidence="3" id="KW-1185">Reference proteome</keyword>
<evidence type="ECO:0000313" key="3">
    <source>
        <dbReference type="Proteomes" id="UP000694388"/>
    </source>
</evidence>
<comment type="catalytic activity">
    <reaction evidence="1">
        <text>O-phospho-L-seryl-[protein] + H2O = L-seryl-[protein] + phosphate</text>
        <dbReference type="Rhea" id="RHEA:20629"/>
        <dbReference type="Rhea" id="RHEA-COMP:9863"/>
        <dbReference type="Rhea" id="RHEA-COMP:11604"/>
        <dbReference type="ChEBI" id="CHEBI:15377"/>
        <dbReference type="ChEBI" id="CHEBI:29999"/>
        <dbReference type="ChEBI" id="CHEBI:43474"/>
        <dbReference type="ChEBI" id="CHEBI:83421"/>
        <dbReference type="EC" id="3.1.3.16"/>
    </reaction>
</comment>
<keyword evidence="1" id="KW-0378">Hydrolase</keyword>
<dbReference type="GO" id="GO:0005737">
    <property type="term" value="C:cytoplasm"/>
    <property type="evidence" value="ECO:0007669"/>
    <property type="project" value="TreeGrafter"/>
</dbReference>
<dbReference type="EC" id="3.1.3.48" evidence="1"/>
<dbReference type="InterPro" id="IPR020405">
    <property type="entry name" value="Atypical_DUSP_subfamA"/>
</dbReference>
<dbReference type="PANTHER" id="PTHR45682">
    <property type="entry name" value="AGAP008228-PA"/>
    <property type="match status" value="1"/>
</dbReference>
<proteinExistence type="inferred from homology"/>
<protein>
    <recommendedName>
        <fullName evidence="1">Dual specificity protein phosphatase</fullName>
        <ecNumber evidence="1">3.1.3.16</ecNumber>
        <ecNumber evidence="1">3.1.3.48</ecNumber>
    </recommendedName>
</protein>
<comment type="catalytic activity">
    <reaction evidence="1">
        <text>O-phospho-L-tyrosyl-[protein] + H2O = L-tyrosyl-[protein] + phosphate</text>
        <dbReference type="Rhea" id="RHEA:10684"/>
        <dbReference type="Rhea" id="RHEA-COMP:10136"/>
        <dbReference type="Rhea" id="RHEA-COMP:20101"/>
        <dbReference type="ChEBI" id="CHEBI:15377"/>
        <dbReference type="ChEBI" id="CHEBI:43474"/>
        <dbReference type="ChEBI" id="CHEBI:46858"/>
        <dbReference type="ChEBI" id="CHEBI:61978"/>
        <dbReference type="EC" id="3.1.3.48"/>
    </reaction>
</comment>
<dbReference type="GO" id="GO:0004725">
    <property type="term" value="F:protein tyrosine phosphatase activity"/>
    <property type="evidence" value="ECO:0007669"/>
    <property type="project" value="UniProtKB-EC"/>
</dbReference>
<dbReference type="Gene3D" id="3.90.190.10">
    <property type="entry name" value="Protein tyrosine phosphatase superfamily"/>
    <property type="match status" value="1"/>
</dbReference>
<dbReference type="Ensembl" id="ENSEBUT00000019613.1">
    <property type="protein sequence ID" value="ENSEBUP00000019037.1"/>
    <property type="gene ID" value="ENSEBUG00000011868.1"/>
</dbReference>
<comment type="similarity">
    <text evidence="1">Belongs to the protein-tyrosine phosphatase family. Non-receptor class dual specificity subfamily.</text>
</comment>
<dbReference type="PRINTS" id="PR01909">
    <property type="entry name" value="ADSPHPHTASEA"/>
</dbReference>
<sequence>MAAREHGAASSYLLDEQDQDPPLSLFALERLFWSGGAKFHHCDEVYPGVFVGDERSARDRQGLLEAGITHVLNAAHPPDVDNPVSSPQDRYVRTGPEYYQGMDMQYHGVPADDVLTFDLSPYFEPTADFIDCALKAGGSKTARPISNKFCTLTRVASCHGPKIKIIPERG</sequence>
<dbReference type="OMA" id="WCILMNA"/>
<dbReference type="InterPro" id="IPR029021">
    <property type="entry name" value="Prot-tyrosine_phosphatase-like"/>
</dbReference>
<evidence type="ECO:0000313" key="2">
    <source>
        <dbReference type="Ensembl" id="ENSEBUP00000019037.1"/>
    </source>
</evidence>
<dbReference type="AlphaFoldDB" id="A0A8C4WXZ2"/>
<name>A0A8C4WXZ2_EPTBU</name>
<organism evidence="2 3">
    <name type="scientific">Eptatretus burgeri</name>
    <name type="common">Inshore hagfish</name>
    <dbReference type="NCBI Taxonomy" id="7764"/>
    <lineage>
        <taxon>Eukaryota</taxon>
        <taxon>Metazoa</taxon>
        <taxon>Chordata</taxon>
        <taxon>Craniata</taxon>
        <taxon>Vertebrata</taxon>
        <taxon>Cyclostomata</taxon>
        <taxon>Myxini</taxon>
        <taxon>Myxiniformes</taxon>
        <taxon>Myxinidae</taxon>
        <taxon>Eptatretinae</taxon>
        <taxon>Eptatretus</taxon>
    </lineage>
</organism>
<dbReference type="Proteomes" id="UP000694388">
    <property type="component" value="Unplaced"/>
</dbReference>
<dbReference type="GO" id="GO:0043409">
    <property type="term" value="P:negative regulation of MAPK cascade"/>
    <property type="evidence" value="ECO:0007669"/>
    <property type="project" value="TreeGrafter"/>
</dbReference>